<dbReference type="InterPro" id="IPR029066">
    <property type="entry name" value="PLP-binding_barrel"/>
</dbReference>
<evidence type="ECO:0000259" key="4">
    <source>
        <dbReference type="Pfam" id="PF00278"/>
    </source>
</evidence>
<dbReference type="PANTHER" id="PTHR43727">
    <property type="entry name" value="DIAMINOPIMELATE DECARBOXYLASE"/>
    <property type="match status" value="1"/>
</dbReference>
<keyword evidence="7" id="KW-1185">Reference proteome</keyword>
<gene>
    <name evidence="6" type="ORF">M9Y10_032318</name>
</gene>
<dbReference type="InterPro" id="IPR000183">
    <property type="entry name" value="Orn/DAP/Arg_de-COase"/>
</dbReference>
<evidence type="ECO:0000313" key="6">
    <source>
        <dbReference type="EMBL" id="KAK8839381.1"/>
    </source>
</evidence>
<dbReference type="Gene3D" id="3.20.20.10">
    <property type="entry name" value="Alanine racemase"/>
    <property type="match status" value="1"/>
</dbReference>
<dbReference type="InterPro" id="IPR002433">
    <property type="entry name" value="Orn_de-COase"/>
</dbReference>
<evidence type="ECO:0000256" key="3">
    <source>
        <dbReference type="RuleBase" id="RU003737"/>
    </source>
</evidence>
<accession>A0ABR2GZQ3</accession>
<feature type="domain" description="Orn/DAP/Arg decarboxylase 2 C-terminal" evidence="4">
    <location>
        <begin position="20"/>
        <end position="376"/>
    </location>
</feature>
<dbReference type="InterPro" id="IPR009006">
    <property type="entry name" value="Ala_racemase/Decarboxylase_C"/>
</dbReference>
<reference evidence="6 7" key="1">
    <citation type="submission" date="2024-04" db="EMBL/GenBank/DDBJ databases">
        <title>Tritrichomonas musculus Genome.</title>
        <authorList>
            <person name="Alves-Ferreira E."/>
            <person name="Grigg M."/>
            <person name="Lorenzi H."/>
            <person name="Galac M."/>
        </authorList>
    </citation>
    <scope>NUCLEOTIDE SEQUENCE [LARGE SCALE GENOMIC DNA]</scope>
    <source>
        <strain evidence="6 7">EAF2021</strain>
    </source>
</reference>
<dbReference type="SUPFAM" id="SSF50621">
    <property type="entry name" value="Alanine racemase C-terminal domain-like"/>
    <property type="match status" value="1"/>
</dbReference>
<evidence type="ECO:0008006" key="8">
    <source>
        <dbReference type="Google" id="ProtNLM"/>
    </source>
</evidence>
<sequence>MLPNIRNVIAEQISNTDNFYLYDENRIKERINDLHENFPQIKFLYSFKCNNNKNVMKSVFNQGLGADAASFQEVLMASECNLTKNDIYYSAPGKTLKDVTLSIDKSIIIADSFNEIILIDKVAQKRAEIIEIGIRLNPNFTFYSEEGQPSKFGIDEDDAIEFIKGGQCKNIKVSGIHVHLRSQELNPLILKGYYERMIDLAKRFIKLCGGLKFINMGSGMGIQYSEANRPLNMKDLSLSVKNKLSEFVSAYPETSLIIEVGRYVVGECGMYVTTVLDRKTSRGKTYVILKNTLNGFIRPSLERLVVHYSNDDRPAGCEPLFSCKNAFRFLTLKDDVGLKEKVTLVGNLCTSSDVVADDIELPPLAIGDVVIMTNAGAYGAVLSPMQFASQEKPEELFLLVDGSILKS</sequence>
<protein>
    <recommendedName>
        <fullName evidence="8">Diaminopimelate decarboxylase</fullName>
    </recommendedName>
</protein>
<evidence type="ECO:0000256" key="1">
    <source>
        <dbReference type="ARBA" id="ARBA00001933"/>
    </source>
</evidence>
<dbReference type="EMBL" id="JAPFFF010000052">
    <property type="protein sequence ID" value="KAK8839381.1"/>
    <property type="molecule type" value="Genomic_DNA"/>
</dbReference>
<dbReference type="Gene3D" id="2.40.37.10">
    <property type="entry name" value="Lyase, Ornithine Decarboxylase, Chain A, domain 1"/>
    <property type="match status" value="1"/>
</dbReference>
<name>A0ABR2GZQ3_9EUKA</name>
<dbReference type="Proteomes" id="UP001470230">
    <property type="component" value="Unassembled WGS sequence"/>
</dbReference>
<dbReference type="Pfam" id="PF02784">
    <property type="entry name" value="Orn_Arg_deC_N"/>
    <property type="match status" value="1"/>
</dbReference>
<comment type="cofactor">
    <cofactor evidence="1">
        <name>pyridoxal 5'-phosphate</name>
        <dbReference type="ChEBI" id="CHEBI:597326"/>
    </cofactor>
</comment>
<dbReference type="SUPFAM" id="SSF51419">
    <property type="entry name" value="PLP-binding barrel"/>
    <property type="match status" value="1"/>
</dbReference>
<evidence type="ECO:0000256" key="2">
    <source>
        <dbReference type="ARBA" id="ARBA00022898"/>
    </source>
</evidence>
<dbReference type="Pfam" id="PF00278">
    <property type="entry name" value="Orn_DAP_Arg_deC"/>
    <property type="match status" value="1"/>
</dbReference>
<dbReference type="PRINTS" id="PR01182">
    <property type="entry name" value="ORNDCRBXLASE"/>
</dbReference>
<organism evidence="6 7">
    <name type="scientific">Tritrichomonas musculus</name>
    <dbReference type="NCBI Taxonomy" id="1915356"/>
    <lineage>
        <taxon>Eukaryota</taxon>
        <taxon>Metamonada</taxon>
        <taxon>Parabasalia</taxon>
        <taxon>Tritrichomonadida</taxon>
        <taxon>Tritrichomonadidae</taxon>
        <taxon>Tritrichomonas</taxon>
    </lineage>
</organism>
<comment type="similarity">
    <text evidence="3">Belongs to the Orn/Lys/Arg decarboxylase class-II family.</text>
</comment>
<dbReference type="PRINTS" id="PR01179">
    <property type="entry name" value="ODADCRBXLASE"/>
</dbReference>
<keyword evidence="2" id="KW-0663">Pyridoxal phosphate</keyword>
<evidence type="ECO:0000313" key="7">
    <source>
        <dbReference type="Proteomes" id="UP001470230"/>
    </source>
</evidence>
<dbReference type="InterPro" id="IPR022643">
    <property type="entry name" value="De-COase2_C"/>
</dbReference>
<dbReference type="PANTHER" id="PTHR43727:SF2">
    <property type="entry name" value="GROUP IV DECARBOXYLASE"/>
    <property type="match status" value="1"/>
</dbReference>
<dbReference type="InterPro" id="IPR022644">
    <property type="entry name" value="De-COase2_N"/>
</dbReference>
<comment type="caution">
    <text evidence="6">The sequence shown here is derived from an EMBL/GenBank/DDBJ whole genome shotgun (WGS) entry which is preliminary data.</text>
</comment>
<evidence type="ECO:0000259" key="5">
    <source>
        <dbReference type="Pfam" id="PF02784"/>
    </source>
</evidence>
<feature type="domain" description="Orn/DAP/Arg decarboxylase 2 N-terminal" evidence="5">
    <location>
        <begin position="25"/>
        <end position="265"/>
    </location>
</feature>
<proteinExistence type="inferred from homology"/>